<dbReference type="Proteomes" id="UP000507695">
    <property type="component" value="Unassembled WGS sequence"/>
</dbReference>
<proteinExistence type="predicted"/>
<dbReference type="AlphaFoldDB" id="A0A4P0YFL2"/>
<accession>A0A4P0YFL2</accession>
<organism evidence="1">
    <name type="scientific">Klebsiella pneumoniae</name>
    <dbReference type="NCBI Taxonomy" id="573"/>
    <lineage>
        <taxon>Bacteria</taxon>
        <taxon>Pseudomonadati</taxon>
        <taxon>Pseudomonadota</taxon>
        <taxon>Gammaproteobacteria</taxon>
        <taxon>Enterobacterales</taxon>
        <taxon>Enterobacteriaceae</taxon>
        <taxon>Klebsiella/Raoultella group</taxon>
        <taxon>Klebsiella</taxon>
        <taxon>Klebsiella pneumoniae complex</taxon>
    </lineage>
</organism>
<reference evidence="1" key="1">
    <citation type="submission" date="2019-04" db="EMBL/GenBank/DDBJ databases">
        <authorList>
            <consortium name="Pathogen Informatics"/>
        </authorList>
    </citation>
    <scope>NUCLEOTIDE SEQUENCE</scope>
    <source>
        <strain evidence="1">NCTC9183</strain>
    </source>
</reference>
<protein>
    <submittedName>
        <fullName evidence="1">Fimbriae usher protein StcC</fullName>
    </submittedName>
</protein>
<name>A0A4P0YFL2_KLEPN</name>
<sequence length="49" mass="5326">MEGSVVKVAFGTKVQNNLTLQARQANHEPCVCGKFSPRRKEIGVVGQGR</sequence>
<gene>
    <name evidence="1" type="ORF">NCTC9183_05927</name>
</gene>
<evidence type="ECO:0000313" key="1">
    <source>
        <dbReference type="EMBL" id="VTM59182.1"/>
    </source>
</evidence>
<dbReference type="EMBL" id="CABDVL010000003">
    <property type="protein sequence ID" value="VTM59182.1"/>
    <property type="molecule type" value="Genomic_DNA"/>
</dbReference>